<dbReference type="InterPro" id="IPR052520">
    <property type="entry name" value="ATL_DNA_repair"/>
</dbReference>
<accession>A0A1G1WLD1</accession>
<evidence type="ECO:0000256" key="1">
    <source>
        <dbReference type="ARBA" id="ARBA00022763"/>
    </source>
</evidence>
<evidence type="ECO:0000313" key="3">
    <source>
        <dbReference type="EMBL" id="OGY28411.1"/>
    </source>
</evidence>
<evidence type="ECO:0000259" key="2">
    <source>
        <dbReference type="Pfam" id="PF01035"/>
    </source>
</evidence>
<organism evidence="3 4">
    <name type="scientific">Candidatus Woykebacteria bacterium RIFCSPHIGHO2_02_FULL_43_16b</name>
    <dbReference type="NCBI Taxonomy" id="1802601"/>
    <lineage>
        <taxon>Bacteria</taxon>
        <taxon>Candidatus Woykeibacteriota</taxon>
    </lineage>
</organism>
<dbReference type="GO" id="GO:0003824">
    <property type="term" value="F:catalytic activity"/>
    <property type="evidence" value="ECO:0007669"/>
    <property type="project" value="InterPro"/>
</dbReference>
<dbReference type="CDD" id="cd06445">
    <property type="entry name" value="ATase"/>
    <property type="match status" value="1"/>
</dbReference>
<dbReference type="PANTHER" id="PTHR42942:SF1">
    <property type="entry name" value="ALKYLTRANSFERASE-LIKE PROTEIN 1"/>
    <property type="match status" value="1"/>
</dbReference>
<name>A0A1G1WLD1_9BACT</name>
<dbReference type="Gene3D" id="1.10.10.10">
    <property type="entry name" value="Winged helix-like DNA-binding domain superfamily/Winged helix DNA-binding domain"/>
    <property type="match status" value="1"/>
</dbReference>
<keyword evidence="1" id="KW-0227">DNA damage</keyword>
<evidence type="ECO:0000313" key="4">
    <source>
        <dbReference type="Proteomes" id="UP000177821"/>
    </source>
</evidence>
<dbReference type="AlphaFoldDB" id="A0A1G1WLD1"/>
<dbReference type="SUPFAM" id="SSF46767">
    <property type="entry name" value="Methylated DNA-protein cysteine methyltransferase, C-terminal domain"/>
    <property type="match status" value="1"/>
</dbReference>
<dbReference type="EMBL" id="MHCX01000052">
    <property type="protein sequence ID" value="OGY28411.1"/>
    <property type="molecule type" value="Genomic_DNA"/>
</dbReference>
<dbReference type="Proteomes" id="UP000177821">
    <property type="component" value="Unassembled WGS sequence"/>
</dbReference>
<feature type="domain" description="Methylated-DNA-[protein]-cysteine S-methyltransferase DNA binding" evidence="2">
    <location>
        <begin position="5"/>
        <end position="82"/>
    </location>
</feature>
<dbReference type="NCBIfam" id="TIGR00589">
    <property type="entry name" value="ogt"/>
    <property type="match status" value="1"/>
</dbReference>
<comment type="caution">
    <text evidence="3">The sequence shown here is derived from an EMBL/GenBank/DDBJ whole genome shotgun (WGS) entry which is preliminary data.</text>
</comment>
<dbReference type="InterPro" id="IPR014048">
    <property type="entry name" value="MethylDNA_cys_MeTrfase_DNA-bd"/>
</dbReference>
<dbReference type="GO" id="GO:0006281">
    <property type="term" value="P:DNA repair"/>
    <property type="evidence" value="ECO:0007669"/>
    <property type="project" value="InterPro"/>
</dbReference>
<dbReference type="InterPro" id="IPR036388">
    <property type="entry name" value="WH-like_DNA-bd_sf"/>
</dbReference>
<reference evidence="3 4" key="1">
    <citation type="journal article" date="2016" name="Nat. Commun.">
        <title>Thousands of microbial genomes shed light on interconnected biogeochemical processes in an aquifer system.</title>
        <authorList>
            <person name="Anantharaman K."/>
            <person name="Brown C.T."/>
            <person name="Hug L.A."/>
            <person name="Sharon I."/>
            <person name="Castelle C.J."/>
            <person name="Probst A.J."/>
            <person name="Thomas B.C."/>
            <person name="Singh A."/>
            <person name="Wilkins M.J."/>
            <person name="Karaoz U."/>
            <person name="Brodie E.L."/>
            <person name="Williams K.H."/>
            <person name="Hubbard S.S."/>
            <person name="Banfield J.F."/>
        </authorList>
    </citation>
    <scope>NUCLEOTIDE SEQUENCE [LARGE SCALE GENOMIC DNA]</scope>
</reference>
<dbReference type="PANTHER" id="PTHR42942">
    <property type="entry name" value="6-O-METHYLGUANINE DNA METHYLTRANSFERASE"/>
    <property type="match status" value="1"/>
</dbReference>
<dbReference type="Pfam" id="PF01035">
    <property type="entry name" value="DNA_binding_1"/>
    <property type="match status" value="1"/>
</dbReference>
<protein>
    <recommendedName>
        <fullName evidence="2">Methylated-DNA-[protein]-cysteine S-methyltransferase DNA binding domain-containing protein</fullName>
    </recommendedName>
</protein>
<proteinExistence type="predicted"/>
<gene>
    <name evidence="3" type="ORF">A3J50_04305</name>
</gene>
<dbReference type="InterPro" id="IPR036217">
    <property type="entry name" value="MethylDNA_cys_MeTrfase_DNAb"/>
</dbReference>
<sequence>MTNSEKVYEIVESIPRGKVLTYGILAELVGITNPRVVGNILHSNPYEDSVHCHRVVNAQGGLAPAFAFGGAEKQKEKLLKEGATFRGEFVLLEKCLWDVDAV</sequence>